<dbReference type="PhylomeDB" id="A7RWN7"/>
<sequence length="268" mass="31182">MDSNMIEKRLNNVQIRAQSAILYANGQTVRKIAKNSRKKQELGFKVDSSSTKFCRQAKKRYRKVQKRIFIQKNKQKPQEKSSLRVVADCLEMYDQKGVETFQAVEKAIVERPATKIPFEVRTQGRTVNSEYYIKRILEKEVKPLFSRKSNSENLTKRKLFSNKRSMLFVQDGAPAHTAKASQDWCKKNQNGRLTHLTSNPIENLWSIIDEETYRDPQPRTMTSLKSRFKKAWRNVSLSTLSELSHSMPQRLKNVIKAKGGHANYTLIW</sequence>
<reference evidence="1 2" key="1">
    <citation type="journal article" date="2007" name="Science">
        <title>Sea anemone genome reveals ancestral eumetazoan gene repertoire and genomic organization.</title>
        <authorList>
            <person name="Putnam N.H."/>
            <person name="Srivastava M."/>
            <person name="Hellsten U."/>
            <person name="Dirks B."/>
            <person name="Chapman J."/>
            <person name="Salamov A."/>
            <person name="Terry A."/>
            <person name="Shapiro H."/>
            <person name="Lindquist E."/>
            <person name="Kapitonov V.V."/>
            <person name="Jurka J."/>
            <person name="Genikhovich G."/>
            <person name="Grigoriev I.V."/>
            <person name="Lucas S.M."/>
            <person name="Steele R.E."/>
            <person name="Finnerty J.R."/>
            <person name="Technau U."/>
            <person name="Martindale M.Q."/>
            <person name="Rokhsar D.S."/>
        </authorList>
    </citation>
    <scope>NUCLEOTIDE SEQUENCE [LARGE SCALE GENOMIC DNA]</scope>
    <source>
        <strain evidence="2">CH2 X CH6</strain>
    </source>
</reference>
<protein>
    <recommendedName>
        <fullName evidence="3">Tc1-like transposase DDE domain-containing protein</fullName>
    </recommendedName>
</protein>
<dbReference type="Gene3D" id="3.30.420.10">
    <property type="entry name" value="Ribonuclease H-like superfamily/Ribonuclease H"/>
    <property type="match status" value="1"/>
</dbReference>
<evidence type="ECO:0000313" key="2">
    <source>
        <dbReference type="Proteomes" id="UP000001593"/>
    </source>
</evidence>
<organism evidence="1 2">
    <name type="scientific">Nematostella vectensis</name>
    <name type="common">Starlet sea anemone</name>
    <dbReference type="NCBI Taxonomy" id="45351"/>
    <lineage>
        <taxon>Eukaryota</taxon>
        <taxon>Metazoa</taxon>
        <taxon>Cnidaria</taxon>
        <taxon>Anthozoa</taxon>
        <taxon>Hexacorallia</taxon>
        <taxon>Actiniaria</taxon>
        <taxon>Edwardsiidae</taxon>
        <taxon>Nematostella</taxon>
    </lineage>
</organism>
<dbReference type="Proteomes" id="UP000001593">
    <property type="component" value="Unassembled WGS sequence"/>
</dbReference>
<gene>
    <name evidence="1" type="ORF">NEMVEDRAFT_v1g203271</name>
</gene>
<keyword evidence="2" id="KW-1185">Reference proteome</keyword>
<name>A7RWN7_NEMVE</name>
<evidence type="ECO:0000313" key="1">
    <source>
        <dbReference type="EMBL" id="EDO44154.1"/>
    </source>
</evidence>
<dbReference type="InParanoid" id="A7RWN7"/>
<dbReference type="AlphaFoldDB" id="A7RWN7"/>
<dbReference type="EMBL" id="DS469547">
    <property type="protein sequence ID" value="EDO44154.1"/>
    <property type="molecule type" value="Genomic_DNA"/>
</dbReference>
<dbReference type="GO" id="GO:0003676">
    <property type="term" value="F:nucleic acid binding"/>
    <property type="evidence" value="ECO:0007669"/>
    <property type="project" value="InterPro"/>
</dbReference>
<evidence type="ECO:0008006" key="3">
    <source>
        <dbReference type="Google" id="ProtNLM"/>
    </source>
</evidence>
<dbReference type="HOGENOM" id="CLU_1039383_0_0_1"/>
<dbReference type="InterPro" id="IPR036397">
    <property type="entry name" value="RNaseH_sf"/>
</dbReference>
<accession>A7RWN7</accession>
<proteinExistence type="predicted"/>